<sequence length="112" mass="12773">MIKTKKGKNSFCKNKINRKFNIKIFNNILLILIILLGVYYIIGINDLSIKGFQLLETKKIMNELNDENSDLEATTMSLQSYNNLNSRVKDLSMIPAGNIDYLSSKNDIVAKK</sequence>
<evidence type="ECO:0000256" key="1">
    <source>
        <dbReference type="SAM" id="Phobius"/>
    </source>
</evidence>
<accession>A0A1J4T469</accession>
<name>A0A1J4T469_9BACT</name>
<evidence type="ECO:0000313" key="3">
    <source>
        <dbReference type="Proteomes" id="UP000183192"/>
    </source>
</evidence>
<dbReference type="STRING" id="1805146.AUJ27_03830"/>
<evidence type="ECO:0008006" key="4">
    <source>
        <dbReference type="Google" id="ProtNLM"/>
    </source>
</evidence>
<organism evidence="2 3">
    <name type="scientific">Candidatus Falkowbacteria bacterium CG1_02_37_44</name>
    <dbReference type="NCBI Taxonomy" id="1805146"/>
    <lineage>
        <taxon>Bacteria</taxon>
        <taxon>Candidatus Falkowiibacteriota</taxon>
    </lineage>
</organism>
<dbReference type="Proteomes" id="UP000183192">
    <property type="component" value="Unassembled WGS sequence"/>
</dbReference>
<feature type="transmembrane region" description="Helical" evidence="1">
    <location>
        <begin position="20"/>
        <end position="42"/>
    </location>
</feature>
<evidence type="ECO:0000313" key="2">
    <source>
        <dbReference type="EMBL" id="OIO06594.1"/>
    </source>
</evidence>
<dbReference type="EMBL" id="MNUU01000074">
    <property type="protein sequence ID" value="OIO06594.1"/>
    <property type="molecule type" value="Genomic_DNA"/>
</dbReference>
<dbReference type="AlphaFoldDB" id="A0A1J4T469"/>
<keyword evidence="1" id="KW-0812">Transmembrane</keyword>
<proteinExistence type="predicted"/>
<comment type="caution">
    <text evidence="2">The sequence shown here is derived from an EMBL/GenBank/DDBJ whole genome shotgun (WGS) entry which is preliminary data.</text>
</comment>
<keyword evidence="1" id="KW-1133">Transmembrane helix</keyword>
<keyword evidence="1" id="KW-0472">Membrane</keyword>
<reference evidence="2 3" key="1">
    <citation type="journal article" date="2016" name="Environ. Microbiol.">
        <title>Genomic resolution of a cold subsurface aquifer community provides metabolic insights for novel microbes adapted to high CO concentrations.</title>
        <authorList>
            <person name="Probst A.J."/>
            <person name="Castelle C.J."/>
            <person name="Singh A."/>
            <person name="Brown C.T."/>
            <person name="Anantharaman K."/>
            <person name="Sharon I."/>
            <person name="Hug L.A."/>
            <person name="Burstein D."/>
            <person name="Emerson J.B."/>
            <person name="Thomas B.C."/>
            <person name="Banfield J.F."/>
        </authorList>
    </citation>
    <scope>NUCLEOTIDE SEQUENCE [LARGE SCALE GENOMIC DNA]</scope>
    <source>
        <strain evidence="2">CG1_02_37_44</strain>
    </source>
</reference>
<protein>
    <recommendedName>
        <fullName evidence="4">Cell division protein FtsL</fullName>
    </recommendedName>
</protein>
<gene>
    <name evidence="2" type="ORF">AUJ27_03830</name>
</gene>